<reference evidence="3" key="2">
    <citation type="journal article" date="2020" name="BMC">
        <title>Leishmania infection induces a limited differential gene expression in the sand fly midgut.</title>
        <authorList>
            <person name="Coutinho-Abreu I.V."/>
            <person name="Serafim T.D."/>
            <person name="Meneses C."/>
            <person name="Kamhawi S."/>
            <person name="Oliveira F."/>
            <person name="Valenzuela J.G."/>
        </authorList>
    </citation>
    <scope>NUCLEOTIDE SEQUENCE</scope>
    <source>
        <strain evidence="3">Jacobina</strain>
        <tissue evidence="3">Midgut</tissue>
    </source>
</reference>
<sequence length="1133" mass="128089">MKSCIPLLIAVFFIEVHSISSLQINLGNSSEPLSPVYVHTVTPLPNSAAEWPSQDITLSSSQIITAETPSEAPTEINFTSPATNKNNRTKSTVTNRTRTIQRLVGGHLQHQATRDRTRNDTLSLSDKFSKIYFRRKTSPSRNQPRNYTRQLNATTRRPSRRRPAIYKDTLDDAALLEVDSVGSNGIDNWDNGLLRASAGAGKEASKNGTEGKKKEEKAKTLSDQVAEGKYGLIQKEIFQKKPKRPGVISYLPNPDTPGDTNKTYGGLSEDDIWLAEDHLLVLKGGSLNKKGKDEWKPIDAYEAPLRQVKIPPNPEVPPPFPVQLEDNGPIEFIGNSQVPVFNPFANESLYLHPGAAQTPPPFGPNPPNIFTGARPPGNSSQDSFPYPPPIPPWFLNSNSTFANPFLNPPPFFGPGFPPPPFFVNGSLENVNITEFDEDDPSLYYPPPYSFVYHSNYTNPVPPGPLVPGIVLPPPPNFFSRLEGHRKTTTQSPVYPSRTTKLSKQTVKPAVTKLTTTTAKPPSLIGHVELHKVHIPRYKDRENVVVSFHPTTSTTPPPFTTTTTTTTPKPITTLKKIPTPNVVQFIPKIKHPSEDPFKSSNPIYFEYFDARKSPHTYLPPVTETTTTTPAPPPPPRPVIPIRTLGSREKPIQAKPIPVFPEHTTEPPAIYVPDVNGFDYDKYLYITPQPEIQPNGYTNFGPIGLNYAQQIKTPKNAFNQEIEQIRQTLKYYKSQLTPVEVTQLPRTPKAKAVYEYSFDAVEGSTLKPPISFNNPIQIDTTPFKPMVQYSPPLGEDINGFKPYGQSISPAYYTTTPITPIQYFRKKQSNRPSQRLIPILQASTENPLPTYYTKKETALLDDITKKYFNIFGQKLSLASEYATEPMSPASIEFTTPTPAVGSTTTPHWISIEKQVFRELDPQSRRPNSHRALNYYSRNIRPLPIPFDGYHYDRPESRPFPGFYANPTVDPYLRQIALIRQKLRQYPQQQQPQQQRESTQQYDLGYVNDTYVKYYDNRPNKENEYLAHQNPPPLPQYQHIVNAPNRYNNYFPPPRQSQQQEPQAPISLHKDTLVNYKYPLPAANPDSEYISPKLQPQQHKQHQYYNNRHYGNPVIQYQLGEQSHVYFITPQDNKYKD</sequence>
<feature type="compositionally biased region" description="Basic and acidic residues" evidence="1">
    <location>
        <begin position="203"/>
        <end position="220"/>
    </location>
</feature>
<feature type="compositionally biased region" description="Polar residues" evidence="1">
    <location>
        <begin position="488"/>
        <end position="505"/>
    </location>
</feature>
<dbReference type="VEuPathDB" id="VectorBase:LLOJ000419"/>
<feature type="region of interest" description="Disordered" evidence="1">
    <location>
        <begin position="68"/>
        <end position="90"/>
    </location>
</feature>
<dbReference type="EnsemblMetazoa" id="LLOJ000419-RA">
    <property type="protein sequence ID" value="LLOJ000419-PA"/>
    <property type="gene ID" value="LLOJ000419"/>
</dbReference>
<feature type="compositionally biased region" description="Polar residues" evidence="1">
    <location>
        <begin position="76"/>
        <end position="90"/>
    </location>
</feature>
<reference evidence="5" key="1">
    <citation type="submission" date="2012-05" db="EMBL/GenBank/DDBJ databases">
        <title>Whole Genome Assembly of Lutzomyia longipalpis.</title>
        <authorList>
            <person name="Richards S."/>
            <person name="Qu C."/>
            <person name="Dillon R."/>
            <person name="Worley K."/>
            <person name="Scherer S."/>
            <person name="Batterton M."/>
            <person name="Taylor A."/>
            <person name="Hawes A."/>
            <person name="Hernandez B."/>
            <person name="Kovar C."/>
            <person name="Mandapat C."/>
            <person name="Pham C."/>
            <person name="Qu C."/>
            <person name="Jing C."/>
            <person name="Bess C."/>
            <person name="Bandaranaike D."/>
            <person name="Ngo D."/>
            <person name="Ongeri F."/>
            <person name="Arias F."/>
            <person name="Lara F."/>
            <person name="Weissenberger G."/>
            <person name="Kamau G."/>
            <person name="Han H."/>
            <person name="Shen H."/>
            <person name="Dinh H."/>
            <person name="Khalil I."/>
            <person name="Jones J."/>
            <person name="Shafer J."/>
            <person name="Jayaseelan J."/>
            <person name="Quiroz J."/>
            <person name="Blankenburg K."/>
            <person name="Nguyen L."/>
            <person name="Jackson L."/>
            <person name="Francisco L."/>
            <person name="Tang L.-Y."/>
            <person name="Pu L.-L."/>
            <person name="Perales L."/>
            <person name="Lorensuhewa L."/>
            <person name="Munidasa M."/>
            <person name="Coyle M."/>
            <person name="Taylor M."/>
            <person name="Puazo M."/>
            <person name="Firestine M."/>
            <person name="Scheel M."/>
            <person name="Javaid M."/>
            <person name="Wang M."/>
            <person name="Li M."/>
            <person name="Tabassum N."/>
            <person name="Saada N."/>
            <person name="Osuji N."/>
            <person name="Aqrawi P."/>
            <person name="Fu Q."/>
            <person name="Thornton R."/>
            <person name="Raj R."/>
            <person name="Goodspeed R."/>
            <person name="Mata R."/>
            <person name="Najjar R."/>
            <person name="Gubbala S."/>
            <person name="Lee S."/>
            <person name="Denson S."/>
            <person name="Patil S."/>
            <person name="Macmil S."/>
            <person name="Qi S."/>
            <person name="Matskevitch T."/>
            <person name="Palculict T."/>
            <person name="Mathew T."/>
            <person name="Vee V."/>
            <person name="Velamala V."/>
            <person name="Korchina V."/>
            <person name="Cai W."/>
            <person name="Liu W."/>
            <person name="Dai W."/>
            <person name="Zou X."/>
            <person name="Zhu Y."/>
            <person name="Zhang Y."/>
            <person name="Wu Y.-Q."/>
            <person name="Xin Y."/>
            <person name="Nazarath L."/>
            <person name="Kovar C."/>
            <person name="Han Y."/>
            <person name="Muzny D."/>
            <person name="Gibbs R."/>
        </authorList>
    </citation>
    <scope>NUCLEOTIDE SEQUENCE [LARGE SCALE GENOMIC DNA]</scope>
    <source>
        <strain evidence="5">Jacobina</strain>
    </source>
</reference>
<reference evidence="4" key="3">
    <citation type="submission" date="2020-05" db="UniProtKB">
        <authorList>
            <consortium name="EnsemblMetazoa"/>
        </authorList>
    </citation>
    <scope>IDENTIFICATION</scope>
    <source>
        <strain evidence="4">Jacobina</strain>
    </source>
</reference>
<dbReference type="VEuPathDB" id="VectorBase:LLONM1_008656"/>
<dbReference type="AlphaFoldDB" id="A0A1B0C8Z7"/>
<feature type="compositionally biased region" description="Low complexity" evidence="1">
    <location>
        <begin position="549"/>
        <end position="570"/>
    </location>
</feature>
<feature type="region of interest" description="Disordered" evidence="1">
    <location>
        <begin position="485"/>
        <end position="508"/>
    </location>
</feature>
<dbReference type="EMBL" id="GITU01003870">
    <property type="protein sequence ID" value="MBC1172573.1"/>
    <property type="molecule type" value="Transcribed_RNA"/>
</dbReference>
<evidence type="ECO:0000313" key="4">
    <source>
        <dbReference type="EnsemblMetazoa" id="LLOJ000419-PA"/>
    </source>
</evidence>
<feature type="region of interest" description="Disordered" evidence="1">
    <location>
        <begin position="981"/>
        <end position="1001"/>
    </location>
</feature>
<protein>
    <submittedName>
        <fullName evidence="3">Putative conserved secreted protein</fullName>
    </submittedName>
</protein>
<name>A0A1B0C8Z7_LUTLO</name>
<evidence type="ECO:0000256" key="1">
    <source>
        <dbReference type="SAM" id="MobiDB-lite"/>
    </source>
</evidence>
<feature type="region of interest" description="Disordered" evidence="1">
    <location>
        <begin position="547"/>
        <end position="570"/>
    </location>
</feature>
<dbReference type="Proteomes" id="UP000092461">
    <property type="component" value="Unassembled WGS sequence"/>
</dbReference>
<feature type="region of interest" description="Disordered" evidence="1">
    <location>
        <begin position="134"/>
        <end position="162"/>
    </location>
</feature>
<organism evidence="4 5">
    <name type="scientific">Lutzomyia longipalpis</name>
    <name type="common">Sand fly</name>
    <dbReference type="NCBI Taxonomy" id="7200"/>
    <lineage>
        <taxon>Eukaryota</taxon>
        <taxon>Metazoa</taxon>
        <taxon>Ecdysozoa</taxon>
        <taxon>Arthropoda</taxon>
        <taxon>Hexapoda</taxon>
        <taxon>Insecta</taxon>
        <taxon>Pterygota</taxon>
        <taxon>Neoptera</taxon>
        <taxon>Endopterygota</taxon>
        <taxon>Diptera</taxon>
        <taxon>Nematocera</taxon>
        <taxon>Psychodoidea</taxon>
        <taxon>Psychodidae</taxon>
        <taxon>Lutzomyia</taxon>
        <taxon>Lutzomyia</taxon>
    </lineage>
</organism>
<feature type="chain" id="PRO_5044555192" evidence="2">
    <location>
        <begin position="22"/>
        <end position="1133"/>
    </location>
</feature>
<feature type="compositionally biased region" description="Low complexity" evidence="1">
    <location>
        <begin position="981"/>
        <end position="997"/>
    </location>
</feature>
<keyword evidence="5" id="KW-1185">Reference proteome</keyword>
<feature type="compositionally biased region" description="Polar residues" evidence="1">
    <location>
        <begin position="139"/>
        <end position="152"/>
    </location>
</feature>
<feature type="region of interest" description="Disordered" evidence="1">
    <location>
        <begin position="198"/>
        <end position="221"/>
    </location>
</feature>
<evidence type="ECO:0000256" key="2">
    <source>
        <dbReference type="SAM" id="SignalP"/>
    </source>
</evidence>
<keyword evidence="2" id="KW-0732">Signal</keyword>
<evidence type="ECO:0000313" key="3">
    <source>
        <dbReference type="EMBL" id="MBC1172573.1"/>
    </source>
</evidence>
<dbReference type="EMBL" id="AJWK01001671">
    <property type="status" value="NOT_ANNOTATED_CDS"/>
    <property type="molecule type" value="Genomic_DNA"/>
</dbReference>
<feature type="signal peptide" evidence="2">
    <location>
        <begin position="1"/>
        <end position="21"/>
    </location>
</feature>
<accession>A0A1B0C8Z7</accession>
<proteinExistence type="predicted"/>
<evidence type="ECO:0000313" key="5">
    <source>
        <dbReference type="Proteomes" id="UP000092461"/>
    </source>
</evidence>